<dbReference type="Pfam" id="PF23864">
    <property type="entry name" value="DUF7222"/>
    <property type="match status" value="1"/>
</dbReference>
<dbReference type="AlphaFoldDB" id="A0A1L3JMC9"/>
<gene>
    <name evidence="2" type="ORF">LPB136_13450</name>
</gene>
<sequence>MSKLTKKNFLENHSTFPNFHKQLLKQGNVEWTLIKKYPQDYYSANSGSVPGMIYYKDTVAFAKKYHLSILQILDEFEYDCGKLVNRPSPQDETNYFNWLSWFAWENMMSEIISFLEMEN</sequence>
<evidence type="ECO:0000313" key="3">
    <source>
        <dbReference type="Proteomes" id="UP000181898"/>
    </source>
</evidence>
<keyword evidence="3" id="KW-1185">Reference proteome</keyword>
<protein>
    <recommendedName>
        <fullName evidence="1">DUF7222 domain-containing protein</fullName>
    </recommendedName>
</protein>
<feature type="domain" description="DUF7222" evidence="1">
    <location>
        <begin position="44"/>
        <end position="116"/>
    </location>
</feature>
<proteinExistence type="predicted"/>
<organism evidence="2 3">
    <name type="scientific">Tenacibaculum todarodis</name>
    <dbReference type="NCBI Taxonomy" id="1850252"/>
    <lineage>
        <taxon>Bacteria</taxon>
        <taxon>Pseudomonadati</taxon>
        <taxon>Bacteroidota</taxon>
        <taxon>Flavobacteriia</taxon>
        <taxon>Flavobacteriales</taxon>
        <taxon>Flavobacteriaceae</taxon>
        <taxon>Tenacibaculum</taxon>
    </lineage>
</organism>
<name>A0A1L3JMC9_9FLAO</name>
<dbReference type="OrthoDB" id="1443561at2"/>
<dbReference type="EMBL" id="CP018155">
    <property type="protein sequence ID" value="APG66316.1"/>
    <property type="molecule type" value="Genomic_DNA"/>
</dbReference>
<dbReference type="KEGG" id="ten:LPB136_13450"/>
<dbReference type="Proteomes" id="UP000181898">
    <property type="component" value="Chromosome"/>
</dbReference>
<evidence type="ECO:0000259" key="1">
    <source>
        <dbReference type="Pfam" id="PF23864"/>
    </source>
</evidence>
<accession>A0A1L3JMC9</accession>
<evidence type="ECO:0000313" key="2">
    <source>
        <dbReference type="EMBL" id="APG66316.1"/>
    </source>
</evidence>
<dbReference type="STRING" id="1850252.LPB136_13450"/>
<reference evidence="2 3" key="1">
    <citation type="submission" date="2016-11" db="EMBL/GenBank/DDBJ databases">
        <title>Tenacibaculum sp. LPB0136, isolated from marine environment.</title>
        <authorList>
            <person name="Kim E."/>
            <person name="Yi H."/>
        </authorList>
    </citation>
    <scope>NUCLEOTIDE SEQUENCE [LARGE SCALE GENOMIC DNA]</scope>
    <source>
        <strain evidence="2 3">LPB0136</strain>
    </source>
</reference>
<dbReference type="InterPro" id="IPR055646">
    <property type="entry name" value="DUF7222"/>
</dbReference>
<dbReference type="RefSeq" id="WP_072556830.1">
    <property type="nucleotide sequence ID" value="NZ_CP018155.1"/>
</dbReference>